<dbReference type="Proteomes" id="UP000707731">
    <property type="component" value="Unassembled WGS sequence"/>
</dbReference>
<name>A0ABS0D8P8_9NOCA</name>
<dbReference type="SUPFAM" id="SSF48619">
    <property type="entry name" value="Phospholipase A2, PLA2"/>
    <property type="match status" value="1"/>
</dbReference>
<organism evidence="1 2">
    <name type="scientific">Nocardia higoensis</name>
    <dbReference type="NCBI Taxonomy" id="228599"/>
    <lineage>
        <taxon>Bacteria</taxon>
        <taxon>Bacillati</taxon>
        <taxon>Actinomycetota</taxon>
        <taxon>Actinomycetes</taxon>
        <taxon>Mycobacteriales</taxon>
        <taxon>Nocardiaceae</taxon>
        <taxon>Nocardia</taxon>
    </lineage>
</organism>
<evidence type="ECO:0000313" key="1">
    <source>
        <dbReference type="EMBL" id="MBF6354826.1"/>
    </source>
</evidence>
<proteinExistence type="predicted"/>
<dbReference type="InterPro" id="IPR036444">
    <property type="entry name" value="PLipase_A2_dom_sf"/>
</dbReference>
<dbReference type="RefSeq" id="WP_195001519.1">
    <property type="nucleotide sequence ID" value="NZ_JADLQN010000001.1"/>
</dbReference>
<protein>
    <recommendedName>
        <fullName evidence="3">Phospholipase A2-like protein</fullName>
    </recommendedName>
</protein>
<gene>
    <name evidence="1" type="ORF">IU449_09760</name>
</gene>
<evidence type="ECO:0000313" key="2">
    <source>
        <dbReference type="Proteomes" id="UP000707731"/>
    </source>
</evidence>
<dbReference type="Gene3D" id="1.20.90.10">
    <property type="entry name" value="Phospholipase A2 domain"/>
    <property type="match status" value="1"/>
</dbReference>
<keyword evidence="2" id="KW-1185">Reference proteome</keyword>
<evidence type="ECO:0008006" key="3">
    <source>
        <dbReference type="Google" id="ProtNLM"/>
    </source>
</evidence>
<sequence>MLTTPIAAEHRAAHRRGRLAASAAVALTVTAITTVVLPVAGATPAPLPENAAASAAVTALSRGNAGTVSVPGDFAATFGYTPVRYDGVMIKPTGECSSPVPLPAEFDTACKAHDLGYDLLRYARLHDEPLGPWARQTVDAALERAMRESCTTRAEAVARARCAVMASVASVFVDLNSRREGYGSPVVGAVPGRVEAVAR</sequence>
<accession>A0ABS0D8P8</accession>
<reference evidence="1 2" key="1">
    <citation type="submission" date="2020-10" db="EMBL/GenBank/DDBJ databases">
        <title>Identification of Nocardia species via Next-generation sequencing and recognition of intraspecies genetic diversity.</title>
        <authorList>
            <person name="Li P."/>
            <person name="Li P."/>
            <person name="Lu B."/>
        </authorList>
    </citation>
    <scope>NUCLEOTIDE SEQUENCE [LARGE SCALE GENOMIC DNA]</scope>
    <source>
        <strain evidence="1 2">BJ06-0143</strain>
    </source>
</reference>
<comment type="caution">
    <text evidence="1">The sequence shown here is derived from an EMBL/GenBank/DDBJ whole genome shotgun (WGS) entry which is preliminary data.</text>
</comment>
<dbReference type="EMBL" id="JADLQN010000001">
    <property type="protein sequence ID" value="MBF6354826.1"/>
    <property type="molecule type" value="Genomic_DNA"/>
</dbReference>